<feature type="compositionally biased region" description="Basic residues" evidence="4">
    <location>
        <begin position="259"/>
        <end position="272"/>
    </location>
</feature>
<comment type="similarity">
    <text evidence="2">Belongs to the RRP1 family.</text>
</comment>
<feature type="region of interest" description="Disordered" evidence="4">
    <location>
        <begin position="348"/>
        <end position="576"/>
    </location>
</feature>
<gene>
    <name evidence="5" type="primary">RRP1B</name>
</gene>
<dbReference type="VEuPathDB" id="HostDB:ENSMFAG00000039152"/>
<dbReference type="GO" id="GO:0030688">
    <property type="term" value="C:preribosome, small subunit precursor"/>
    <property type="evidence" value="ECO:0007669"/>
    <property type="project" value="InterPro"/>
</dbReference>
<feature type="region of interest" description="Disordered" evidence="4">
    <location>
        <begin position="253"/>
        <end position="285"/>
    </location>
</feature>
<dbReference type="STRING" id="9541.ENSMFAP00000043456"/>
<dbReference type="AlphaFoldDB" id="A0A2K5X2F9"/>
<feature type="region of interest" description="Disordered" evidence="4">
    <location>
        <begin position="637"/>
        <end position="732"/>
    </location>
</feature>
<dbReference type="GO" id="GO:0003713">
    <property type="term" value="F:transcription coactivator activity"/>
    <property type="evidence" value="ECO:0007669"/>
    <property type="project" value="Ensembl"/>
</dbReference>
<feature type="compositionally biased region" description="Basic and acidic residues" evidence="4">
    <location>
        <begin position="369"/>
        <end position="382"/>
    </location>
</feature>
<protein>
    <submittedName>
        <fullName evidence="5">Ribosomal RNA processing 1B</fullName>
    </submittedName>
</protein>
<dbReference type="GO" id="GO:0043923">
    <property type="term" value="P:host-mediated activation of viral transcription"/>
    <property type="evidence" value="ECO:0007669"/>
    <property type="project" value="Ensembl"/>
</dbReference>
<proteinExistence type="inferred from homology"/>
<dbReference type="GO" id="GO:0043065">
    <property type="term" value="P:positive regulation of apoptotic process"/>
    <property type="evidence" value="ECO:0007669"/>
    <property type="project" value="Ensembl"/>
</dbReference>
<dbReference type="Bgee" id="ENSMFAG00000039152">
    <property type="expression patterns" value="Expressed in lymph node and 13 other cell types or tissues"/>
</dbReference>
<reference evidence="5" key="2">
    <citation type="submission" date="2025-08" db="UniProtKB">
        <authorList>
            <consortium name="Ensembl"/>
        </authorList>
    </citation>
    <scope>IDENTIFICATION</scope>
</reference>
<evidence type="ECO:0000256" key="3">
    <source>
        <dbReference type="ARBA" id="ARBA00023242"/>
    </source>
</evidence>
<organism evidence="5 6">
    <name type="scientific">Macaca fascicularis</name>
    <name type="common">Crab-eating macaque</name>
    <name type="synonym">Cynomolgus monkey</name>
    <dbReference type="NCBI Taxonomy" id="9541"/>
    <lineage>
        <taxon>Eukaryota</taxon>
        <taxon>Metazoa</taxon>
        <taxon>Chordata</taxon>
        <taxon>Craniata</taxon>
        <taxon>Vertebrata</taxon>
        <taxon>Euteleostomi</taxon>
        <taxon>Mammalia</taxon>
        <taxon>Eutheria</taxon>
        <taxon>Euarchontoglires</taxon>
        <taxon>Primates</taxon>
        <taxon>Haplorrhini</taxon>
        <taxon>Catarrhini</taxon>
        <taxon>Cercopithecidae</taxon>
        <taxon>Cercopithecinae</taxon>
        <taxon>Macaca</taxon>
    </lineage>
</organism>
<feature type="compositionally biased region" description="Basic residues" evidence="4">
    <location>
        <begin position="397"/>
        <end position="408"/>
    </location>
</feature>
<dbReference type="PANTHER" id="PTHR13026:SF2">
    <property type="entry name" value="RIBOSOMAL RNA PROCESSING PROTEIN 1 HOMOLOG B"/>
    <property type="match status" value="1"/>
</dbReference>
<evidence type="ECO:0000256" key="2">
    <source>
        <dbReference type="ARBA" id="ARBA00006374"/>
    </source>
</evidence>
<dbReference type="GO" id="GO:0005654">
    <property type="term" value="C:nucleoplasm"/>
    <property type="evidence" value="ECO:0007669"/>
    <property type="project" value="Ensembl"/>
</dbReference>
<reference evidence="5" key="3">
    <citation type="submission" date="2025-09" db="UniProtKB">
        <authorList>
            <consortium name="Ensembl"/>
        </authorList>
    </citation>
    <scope>IDENTIFICATION</scope>
</reference>
<dbReference type="Ensembl" id="ENSMFAT00000017746.2">
    <property type="protein sequence ID" value="ENSMFAP00000043456.2"/>
    <property type="gene ID" value="ENSMFAG00000039152.2"/>
</dbReference>
<keyword evidence="6" id="KW-1185">Reference proteome</keyword>
<evidence type="ECO:0000256" key="4">
    <source>
        <dbReference type="SAM" id="MobiDB-lite"/>
    </source>
</evidence>
<evidence type="ECO:0000256" key="1">
    <source>
        <dbReference type="ARBA" id="ARBA00004123"/>
    </source>
</evidence>
<feature type="compositionally biased region" description="Basic and acidic residues" evidence="4">
    <location>
        <begin position="426"/>
        <end position="438"/>
    </location>
</feature>
<feature type="compositionally biased region" description="Polar residues" evidence="4">
    <location>
        <begin position="650"/>
        <end position="679"/>
    </location>
</feature>
<dbReference type="Pfam" id="PF05997">
    <property type="entry name" value="Nop52"/>
    <property type="match status" value="1"/>
</dbReference>
<keyword evidence="3" id="KW-0539">Nucleus</keyword>
<evidence type="ECO:0000313" key="6">
    <source>
        <dbReference type="Proteomes" id="UP000233100"/>
    </source>
</evidence>
<dbReference type="GeneTree" id="ENSGT00390000011821"/>
<feature type="compositionally biased region" description="Basic and acidic residues" evidence="4">
    <location>
        <begin position="273"/>
        <end position="285"/>
    </location>
</feature>
<dbReference type="Proteomes" id="UP000233100">
    <property type="component" value="Chromosome 3"/>
</dbReference>
<dbReference type="GO" id="GO:0005694">
    <property type="term" value="C:chromosome"/>
    <property type="evidence" value="ECO:0007669"/>
    <property type="project" value="Ensembl"/>
</dbReference>
<sequence>MAPAMQPAEIQFAQRLASSEKGIRDRAVKKLRQYISVKTQRETGGFSQEELLKIWKGLFYCMWVQDEPLLQEELANTIAQLVHAVNNSAAQHLFIQTFWQTMNREWKGIDRLRLDKYYMLIRLVLRQSFEVLKRNGWEESRIKVFLDVLMKEILCPESQSPNGVRFHFIDIYLDELSKVGGKELLADQNLKFIDPFCKIAAKTKDHTLVQTIARGVFEAIVDQSPFVPEETMEEQKTKVGDGDLSAEEIPENEVSMRRAVSKKKTALGKNHSRKDGLSDERGRDDCGTFEDTGPLLQFDYKAVADRLLEMTSRKNTPPFNRKRLSKLIKKFQDLSEGSSISQLSFAEDISADEDDQILRQGKHKKKGNKLLEKTNLEKEKGSRVFCAEEEDSESSLQKRRRKKKKKHHLQPESPGPGDAAPSLEQNRGRESEAAEPKALKARVAEPGAEATSSTGRRVVRHPPAVPIPRAHREMSASAGLPPEDMSQSGPSGSHPQGPRGSPTGGAQLLKRKRKLGVVPVNGSGLSTPAWPPLQQGGPPTGPRWRGLNSHTTLPQCRRLQKKKAGPENSKLEKRRKMRAMSDLVEHNGRLESQARQAQALGSSGTFSSLKKQKLRAESDFVKFDTPFLPKPLFFRRAKSSPATHPPGSAVQLNKTPSSSKKVTFGLNRNMTAGKQTRVSWSVPRPFPSGLHPEQRPSTGAEDPASSPASSPLVAKKPLTATPRRRPRAVDFF</sequence>
<dbReference type="PANTHER" id="PTHR13026">
    <property type="entry name" value="NNP-1 PROTEIN NOVEL NUCLEAR PROTEIN 1 NOP52"/>
    <property type="match status" value="1"/>
</dbReference>
<accession>A0A2K5X2F9</accession>
<dbReference type="InterPro" id="IPR010301">
    <property type="entry name" value="RRP1"/>
</dbReference>
<dbReference type="GO" id="GO:0001652">
    <property type="term" value="C:granular component"/>
    <property type="evidence" value="ECO:0007669"/>
    <property type="project" value="Ensembl"/>
</dbReference>
<evidence type="ECO:0000313" key="5">
    <source>
        <dbReference type="Ensembl" id="ENSMFAP00000043456.2"/>
    </source>
</evidence>
<comment type="subcellular location">
    <subcellularLocation>
        <location evidence="1">Nucleus</location>
    </subcellularLocation>
</comment>
<name>A0A2K5X2F9_MACFA</name>
<dbReference type="GO" id="GO:0045944">
    <property type="term" value="P:positive regulation of transcription by RNA polymerase II"/>
    <property type="evidence" value="ECO:0007669"/>
    <property type="project" value="Ensembl"/>
</dbReference>
<dbReference type="GO" id="GO:0098586">
    <property type="term" value="P:cellular response to virus"/>
    <property type="evidence" value="ECO:0007669"/>
    <property type="project" value="Ensembl"/>
</dbReference>
<reference evidence="5 6" key="1">
    <citation type="submission" date="2013-03" db="EMBL/GenBank/DDBJ databases">
        <authorList>
            <person name="Warren W."/>
            <person name="Wilson R.K."/>
        </authorList>
    </citation>
    <scope>NUCLEOTIDE SEQUENCE</scope>
</reference>
<feature type="compositionally biased region" description="Low complexity" evidence="4">
    <location>
        <begin position="486"/>
        <end position="501"/>
    </location>
</feature>
<dbReference type="GO" id="GO:0006364">
    <property type="term" value="P:rRNA processing"/>
    <property type="evidence" value="ECO:0007669"/>
    <property type="project" value="InterPro"/>
</dbReference>